<evidence type="ECO:0000313" key="2">
    <source>
        <dbReference type="EMBL" id="MBE9463583.1"/>
    </source>
</evidence>
<dbReference type="EMBL" id="JACYGY010000001">
    <property type="protein sequence ID" value="MBE9463583.1"/>
    <property type="molecule type" value="Genomic_DNA"/>
</dbReference>
<feature type="transmembrane region" description="Helical" evidence="1">
    <location>
        <begin position="45"/>
        <end position="64"/>
    </location>
</feature>
<organism evidence="2 3">
    <name type="scientific">Dyadobacter subterraneus</name>
    <dbReference type="NCBI Taxonomy" id="2773304"/>
    <lineage>
        <taxon>Bacteria</taxon>
        <taxon>Pseudomonadati</taxon>
        <taxon>Bacteroidota</taxon>
        <taxon>Cytophagia</taxon>
        <taxon>Cytophagales</taxon>
        <taxon>Spirosomataceae</taxon>
        <taxon>Dyadobacter</taxon>
    </lineage>
</organism>
<name>A0ABR9WDM6_9BACT</name>
<feature type="transmembrane region" description="Helical" evidence="1">
    <location>
        <begin position="76"/>
        <end position="95"/>
    </location>
</feature>
<reference evidence="3" key="1">
    <citation type="submission" date="2023-07" db="EMBL/GenBank/DDBJ databases">
        <title>Dyadobacter sp. nov 'subterranea' isolated from contaminted grondwater.</title>
        <authorList>
            <person name="Szabo I."/>
            <person name="Al-Omari J."/>
            <person name="Szerdahelyi S.G."/>
            <person name="Rado J."/>
        </authorList>
    </citation>
    <scope>NUCLEOTIDE SEQUENCE [LARGE SCALE GENOMIC DNA]</scope>
    <source>
        <strain evidence="3">UP-52</strain>
    </source>
</reference>
<evidence type="ECO:0000313" key="3">
    <source>
        <dbReference type="Proteomes" id="UP000634134"/>
    </source>
</evidence>
<evidence type="ECO:0008006" key="4">
    <source>
        <dbReference type="Google" id="ProtNLM"/>
    </source>
</evidence>
<accession>A0ABR9WDM6</accession>
<comment type="caution">
    <text evidence="2">The sequence shown here is derived from an EMBL/GenBank/DDBJ whole genome shotgun (WGS) entry which is preliminary data.</text>
</comment>
<feature type="transmembrane region" description="Helical" evidence="1">
    <location>
        <begin position="141"/>
        <end position="157"/>
    </location>
</feature>
<feature type="transmembrane region" description="Helical" evidence="1">
    <location>
        <begin position="267"/>
        <end position="290"/>
    </location>
</feature>
<sequence length="350" mass="41584">MAQKQPWLGKPIVDILFILFPPFLCLLAIICFPDVFQNNKNMPDAWWVLLILLVDVAHVYSTLYRTYFNKAAYRKFKPLLISIPVLSFIVGALVYTLSDNWFWRILAYLAVYHFIRQQYGFMKLYSRYESTPTWERNIDKFVIYYATIYPLLNWHLGDKRNFNWFVDNDFVFFPAAGILEFAAAVYWISIAIYLLKEMLNLFRNQRINIPKFVVVTGTLISWYFGIIYFNGDLAFTLLNVISHGIPYMALIWISGSNEFEKQKTDKLVQFFFGKYGIVFFLGLIFLLAYLEEGLWDWTVWKEHKNIFGFFHQIPFQIDRTLLAVIIPLLTLPQITHYIVDGFIWKKPREY</sequence>
<protein>
    <recommendedName>
        <fullName evidence="4">Acyltransferase 3 domain-containing protein</fullName>
    </recommendedName>
</protein>
<feature type="transmembrane region" description="Helical" evidence="1">
    <location>
        <begin position="12"/>
        <end position="33"/>
    </location>
</feature>
<feature type="transmembrane region" description="Helical" evidence="1">
    <location>
        <begin position="320"/>
        <end position="339"/>
    </location>
</feature>
<proteinExistence type="predicted"/>
<feature type="transmembrane region" description="Helical" evidence="1">
    <location>
        <begin position="207"/>
        <end position="229"/>
    </location>
</feature>
<keyword evidence="1" id="KW-0472">Membrane</keyword>
<feature type="transmembrane region" description="Helical" evidence="1">
    <location>
        <begin position="101"/>
        <end position="121"/>
    </location>
</feature>
<keyword evidence="1" id="KW-0812">Transmembrane</keyword>
<dbReference type="Proteomes" id="UP000634134">
    <property type="component" value="Unassembled WGS sequence"/>
</dbReference>
<dbReference type="RefSeq" id="WP_194121704.1">
    <property type="nucleotide sequence ID" value="NZ_JACYGY010000001.1"/>
</dbReference>
<feature type="transmembrane region" description="Helical" evidence="1">
    <location>
        <begin position="172"/>
        <end position="195"/>
    </location>
</feature>
<keyword evidence="1" id="KW-1133">Transmembrane helix</keyword>
<keyword evidence="3" id="KW-1185">Reference proteome</keyword>
<feature type="transmembrane region" description="Helical" evidence="1">
    <location>
        <begin position="235"/>
        <end position="255"/>
    </location>
</feature>
<gene>
    <name evidence="2" type="ORF">IEE83_16975</name>
</gene>
<evidence type="ECO:0000256" key="1">
    <source>
        <dbReference type="SAM" id="Phobius"/>
    </source>
</evidence>